<proteinExistence type="predicted"/>
<reference evidence="4" key="1">
    <citation type="submission" date="2011-11" db="EMBL/GenBank/DDBJ databases">
        <title>The Genome Sequence of Fusarium oxysporum PHW808.</title>
        <authorList>
            <consortium name="The Broad Institute Genome Sequencing Platform"/>
            <person name="Ma L.-J."/>
            <person name="Gale L.R."/>
            <person name="Schwartz D.C."/>
            <person name="Zhou S."/>
            <person name="Corby-Kistler H."/>
            <person name="Young S.K."/>
            <person name="Zeng Q."/>
            <person name="Gargeya S."/>
            <person name="Fitzgerald M."/>
            <person name="Haas B."/>
            <person name="Abouelleil A."/>
            <person name="Alvarado L."/>
            <person name="Arachchi H.M."/>
            <person name="Berlin A."/>
            <person name="Brown A."/>
            <person name="Chapman S.B."/>
            <person name="Chen Z."/>
            <person name="Dunbar C."/>
            <person name="Freedman E."/>
            <person name="Gearin G."/>
            <person name="Goldberg J."/>
            <person name="Griggs A."/>
            <person name="Gujja S."/>
            <person name="Heiman D."/>
            <person name="Howarth C."/>
            <person name="Larson L."/>
            <person name="Lui A."/>
            <person name="MacDonald P.J.P."/>
            <person name="Montmayeur A."/>
            <person name="Murphy C."/>
            <person name="Neiman D."/>
            <person name="Pearson M."/>
            <person name="Priest M."/>
            <person name="Roberts A."/>
            <person name="Saif S."/>
            <person name="Shea T."/>
            <person name="Shenoy N."/>
            <person name="Sisk P."/>
            <person name="Stolte C."/>
            <person name="Sykes S."/>
            <person name="Wortman J."/>
            <person name="Nusbaum C."/>
            <person name="Birren B."/>
        </authorList>
    </citation>
    <scope>NUCLEOTIDE SEQUENCE [LARGE SCALE GENOMIC DNA]</scope>
    <source>
        <strain evidence="4">54008</strain>
    </source>
</reference>
<feature type="region of interest" description="Disordered" evidence="3">
    <location>
        <begin position="1"/>
        <end position="76"/>
    </location>
</feature>
<dbReference type="Pfam" id="PF10428">
    <property type="entry name" value="SOG2"/>
    <property type="match status" value="2"/>
</dbReference>
<dbReference type="PROSITE" id="PS51450">
    <property type="entry name" value="LRR"/>
    <property type="match status" value="1"/>
</dbReference>
<organism evidence="4">
    <name type="scientific">Fusarium oxysporum f. sp. conglutinans race 2 54008</name>
    <dbReference type="NCBI Taxonomy" id="1089457"/>
    <lineage>
        <taxon>Eukaryota</taxon>
        <taxon>Fungi</taxon>
        <taxon>Dikarya</taxon>
        <taxon>Ascomycota</taxon>
        <taxon>Pezizomycotina</taxon>
        <taxon>Sordariomycetes</taxon>
        <taxon>Hypocreomycetidae</taxon>
        <taxon>Hypocreales</taxon>
        <taxon>Nectriaceae</taxon>
        <taxon>Fusarium</taxon>
        <taxon>Fusarium oxysporum species complex</taxon>
    </lineage>
</organism>
<reference evidence="4" key="2">
    <citation type="submission" date="2014-03" db="EMBL/GenBank/DDBJ databases">
        <title>The Genome Annotation of Fusarium oxysporum PHW808.</title>
        <authorList>
            <consortium name="The Broad Institute Genomics Platform"/>
            <person name="Ma L.-J."/>
            <person name="Corby-Kistler H."/>
            <person name="Broz K."/>
            <person name="Gale L.R."/>
            <person name="Jonkers W."/>
            <person name="O'Donnell K."/>
            <person name="Ploetz R."/>
            <person name="Steinberg C."/>
            <person name="Schwartz D.C."/>
            <person name="VanEtten H."/>
            <person name="Zhou S."/>
            <person name="Young S.K."/>
            <person name="Zeng Q."/>
            <person name="Gargeya S."/>
            <person name="Fitzgerald M."/>
            <person name="Abouelleil A."/>
            <person name="Alvarado L."/>
            <person name="Chapman S.B."/>
            <person name="Gainer-Dewar J."/>
            <person name="Goldberg J."/>
            <person name="Griggs A."/>
            <person name="Gujja S."/>
            <person name="Hansen M."/>
            <person name="Howarth C."/>
            <person name="Imamovic A."/>
            <person name="Ireland A."/>
            <person name="Larimer J."/>
            <person name="McCowan C."/>
            <person name="Murphy C."/>
            <person name="Pearson M."/>
            <person name="Poon T.W."/>
            <person name="Priest M."/>
            <person name="Roberts A."/>
            <person name="Saif S."/>
            <person name="Shea T."/>
            <person name="Sykes S."/>
            <person name="Wortman J."/>
            <person name="Nusbaum C."/>
            <person name="Birren B."/>
        </authorList>
    </citation>
    <scope>NUCLEOTIDE SEQUENCE</scope>
    <source>
        <strain evidence="4">54008</strain>
    </source>
</reference>
<dbReference type="InterPro" id="IPR050216">
    <property type="entry name" value="LRR_domain-containing"/>
</dbReference>
<protein>
    <recommendedName>
        <fullName evidence="5">Leucine-rich repeat-containing protein sog2</fullName>
    </recommendedName>
</protein>
<dbReference type="InterPro" id="IPR001611">
    <property type="entry name" value="Leu-rich_rpt"/>
</dbReference>
<dbReference type="HOGENOM" id="CLU_005610_0_1_1"/>
<dbReference type="AlphaFoldDB" id="X0HXJ8"/>
<dbReference type="InterPro" id="IPR032675">
    <property type="entry name" value="LRR_dom_sf"/>
</dbReference>
<feature type="compositionally biased region" description="Polar residues" evidence="3">
    <location>
        <begin position="29"/>
        <end position="41"/>
    </location>
</feature>
<evidence type="ECO:0000256" key="2">
    <source>
        <dbReference type="ARBA" id="ARBA00022737"/>
    </source>
</evidence>
<dbReference type="InterPro" id="IPR019487">
    <property type="entry name" value="RAM_signalling_pathway_SOG2"/>
</dbReference>
<dbReference type="PANTHER" id="PTHR48051:SF46">
    <property type="entry name" value="LEUCINE RICH REPEAT-CONTAINING DOMAIN PROTEIN"/>
    <property type="match status" value="1"/>
</dbReference>
<feature type="region of interest" description="Disordered" evidence="3">
    <location>
        <begin position="322"/>
        <end position="349"/>
    </location>
</feature>
<keyword evidence="2" id="KW-0677">Repeat</keyword>
<gene>
    <name evidence="4" type="ORF">FOPG_17966</name>
</gene>
<feature type="compositionally biased region" description="Polar residues" evidence="3">
    <location>
        <begin position="50"/>
        <end position="70"/>
    </location>
</feature>
<dbReference type="Gene3D" id="3.80.10.10">
    <property type="entry name" value="Ribonuclease Inhibitor"/>
    <property type="match status" value="1"/>
</dbReference>
<feature type="region of interest" description="Disordered" evidence="3">
    <location>
        <begin position="771"/>
        <end position="792"/>
    </location>
</feature>
<evidence type="ECO:0008006" key="5">
    <source>
        <dbReference type="Google" id="ProtNLM"/>
    </source>
</evidence>
<dbReference type="OrthoDB" id="1394818at2759"/>
<accession>X0HXJ8</accession>
<dbReference type="SUPFAM" id="SSF52058">
    <property type="entry name" value="L domain-like"/>
    <property type="match status" value="1"/>
</dbReference>
<name>X0HXJ8_FUSOX</name>
<dbReference type="GO" id="GO:0005737">
    <property type="term" value="C:cytoplasm"/>
    <property type="evidence" value="ECO:0007669"/>
    <property type="project" value="TreeGrafter"/>
</dbReference>
<evidence type="ECO:0000313" key="4">
    <source>
        <dbReference type="EMBL" id="EXL65829.1"/>
    </source>
</evidence>
<feature type="region of interest" description="Disordered" evidence="3">
    <location>
        <begin position="253"/>
        <end position="307"/>
    </location>
</feature>
<dbReference type="PANTHER" id="PTHR48051">
    <property type="match status" value="1"/>
</dbReference>
<feature type="region of interest" description="Disordered" evidence="3">
    <location>
        <begin position="552"/>
        <end position="574"/>
    </location>
</feature>
<evidence type="ECO:0000256" key="1">
    <source>
        <dbReference type="ARBA" id="ARBA00022614"/>
    </source>
</evidence>
<sequence length="792" mass="87675">MMPAFLPAKSAGASTENASPLPLDHGRNISHSPENFSVPQRSSRRPGPRNPQQSSAPRPANTSPKSQRSPNSDKKALECAQKALEKALGDATDRAAEMAIPSQSVNQGITIDLSHNSLFSLPDEAIDIINHNIERKRLTLWQLFELNRLEILDLSRNKIKALPNDIAKMTSLKVLAAQRNEIEDLPFCVSKMTSLLALKVDSNPLNPMLKRIVEAHSLDLAPHGMRDNESADLVVTAQIKQFLKHEAGPAVARAASEKSLGSSEETETHHHSSKRSRAGRFPIKVHGTDEQISRPPPKSHSKALSLHNNALWSPRTIPLTLDEKERSQSTSDVLWAPEPQDVRNNSNQQAPTVNKRFGVQQVPQLPMTDRLSQHFRGLSLSAAMSSSAISREPKDHLNSSPEDLLDIIPISKSDIHDPFLDMARTVFFSVHRIHWLVKALSSLTSNGGYKRSSLQMVVYNASLHLDELGRQLQNYDSRAGQNYNTIHKANQIRRACTVLIKAYLPLCSQVCQNVGLLVERAEERFVHELICLLYASTMGLRTELLRSSHIHEIGQTANPSPAPEQTPRTKRGGKRSLFVRTPAHGQIQGHSTSGSITPHWSPWTPLPPTPALTLNGEHQLLDQLHHALFRLCNLIQETLPFVSRRFLTKIESMKGQRSVPQVIETWQSALDACSEVISLREAVSSSLSSVKMKLSVSSRDLYYRFIDAWATFGGIVKSLSSRLNFEPDTRTRLRQIQQLVKEVMHYLTSLTPSATAATGFLRSPPGSLHSIPLTPQQASLGPAAQATVSLSP</sequence>
<evidence type="ECO:0000256" key="3">
    <source>
        <dbReference type="SAM" id="MobiDB-lite"/>
    </source>
</evidence>
<dbReference type="Proteomes" id="UP000030676">
    <property type="component" value="Unassembled WGS sequence"/>
</dbReference>
<dbReference type="EMBL" id="KK033544">
    <property type="protein sequence ID" value="EXL65829.1"/>
    <property type="molecule type" value="Genomic_DNA"/>
</dbReference>
<keyword evidence="1" id="KW-0433">Leucine-rich repeat</keyword>